<protein>
    <recommendedName>
        <fullName evidence="13">C2H2-type domain-containing protein</fullName>
    </recommendedName>
</protein>
<evidence type="ECO:0000313" key="15">
    <source>
        <dbReference type="Proteomes" id="UP000614350"/>
    </source>
</evidence>
<dbReference type="AlphaFoldDB" id="A0A834NC06"/>
<evidence type="ECO:0000256" key="1">
    <source>
        <dbReference type="ARBA" id="ARBA00004123"/>
    </source>
</evidence>
<keyword evidence="7" id="KW-0805">Transcription regulation</keyword>
<dbReference type="Proteomes" id="UP000614350">
    <property type="component" value="Unassembled WGS sequence"/>
</dbReference>
<dbReference type="PROSITE" id="PS00028">
    <property type="entry name" value="ZINC_FINGER_C2H2_1"/>
    <property type="match status" value="3"/>
</dbReference>
<evidence type="ECO:0000259" key="13">
    <source>
        <dbReference type="PROSITE" id="PS50157"/>
    </source>
</evidence>
<evidence type="ECO:0000256" key="3">
    <source>
        <dbReference type="ARBA" id="ARBA00022723"/>
    </source>
</evidence>
<evidence type="ECO:0000256" key="2">
    <source>
        <dbReference type="ARBA" id="ARBA00006991"/>
    </source>
</evidence>
<dbReference type="FunFam" id="3.30.160.60:FF:001370">
    <property type="entry name" value="Zinc finger protein"/>
    <property type="match status" value="1"/>
</dbReference>
<dbReference type="Gene3D" id="3.30.160.60">
    <property type="entry name" value="Classic Zinc Finger"/>
    <property type="match status" value="3"/>
</dbReference>
<evidence type="ECO:0000256" key="12">
    <source>
        <dbReference type="SAM" id="MobiDB-lite"/>
    </source>
</evidence>
<dbReference type="InterPro" id="IPR013087">
    <property type="entry name" value="Znf_C2H2_type"/>
</dbReference>
<gene>
    <name evidence="14" type="ORF">HZH66_004871</name>
</gene>
<evidence type="ECO:0000256" key="5">
    <source>
        <dbReference type="ARBA" id="ARBA00022771"/>
    </source>
</evidence>
<evidence type="ECO:0000256" key="9">
    <source>
        <dbReference type="ARBA" id="ARBA00023163"/>
    </source>
</evidence>
<dbReference type="GO" id="GO:0005634">
    <property type="term" value="C:nucleus"/>
    <property type="evidence" value="ECO:0007669"/>
    <property type="project" value="UniProtKB-SubCell"/>
</dbReference>
<comment type="caution">
    <text evidence="14">The sequence shown here is derived from an EMBL/GenBank/DDBJ whole genome shotgun (WGS) entry which is preliminary data.</text>
</comment>
<keyword evidence="9" id="KW-0804">Transcription</keyword>
<dbReference type="SUPFAM" id="SSF57667">
    <property type="entry name" value="beta-beta-alpha zinc fingers"/>
    <property type="match status" value="2"/>
</dbReference>
<dbReference type="InterPro" id="IPR036236">
    <property type="entry name" value="Znf_C2H2_sf"/>
</dbReference>
<dbReference type="SMART" id="SM00355">
    <property type="entry name" value="ZnF_C2H2"/>
    <property type="match status" value="4"/>
</dbReference>
<reference evidence="14" key="1">
    <citation type="journal article" date="2020" name="G3 (Bethesda)">
        <title>High-Quality Assemblies for Three Invasive Social Wasps from the &lt;i&gt;Vespula&lt;/i&gt; Genus.</title>
        <authorList>
            <person name="Harrop T.W.R."/>
            <person name="Guhlin J."/>
            <person name="McLaughlin G.M."/>
            <person name="Permina E."/>
            <person name="Stockwell P."/>
            <person name="Gilligan J."/>
            <person name="Le Lec M.F."/>
            <person name="Gruber M.A.M."/>
            <person name="Quinn O."/>
            <person name="Lovegrove M."/>
            <person name="Duncan E.J."/>
            <person name="Remnant E.J."/>
            <person name="Van Eeckhoven J."/>
            <person name="Graham B."/>
            <person name="Knapp R.A."/>
            <person name="Langford K.W."/>
            <person name="Kronenberg Z."/>
            <person name="Press M.O."/>
            <person name="Eacker S.M."/>
            <person name="Wilson-Rankin E.E."/>
            <person name="Purcell J."/>
            <person name="Lester P.J."/>
            <person name="Dearden P.K."/>
        </authorList>
    </citation>
    <scope>NUCLEOTIDE SEQUENCE</scope>
    <source>
        <strain evidence="14">Marl-1</strain>
    </source>
</reference>
<keyword evidence="6" id="KW-0862">Zinc</keyword>
<keyword evidence="15" id="KW-1185">Reference proteome</keyword>
<dbReference type="PROSITE" id="PS50157">
    <property type="entry name" value="ZINC_FINGER_C2H2_2"/>
    <property type="match status" value="4"/>
</dbReference>
<feature type="domain" description="C2H2-type" evidence="13">
    <location>
        <begin position="393"/>
        <end position="420"/>
    </location>
</feature>
<sequence>MGTKTSCDYISNSKDAGIMGRNSPAALLDMLAEVASRTLYSEKKEMKSLLTSPCKTKSDVIKRKTQEMCLNVPQLLSMPMSQLVKQFSVLTSDELKRQFSYTCTLVDGCDQKYTSFASEGKARKSMKAHLAEHLEYLRTNEQAYYTFTTKPIKYKNLKSNLQNKNGRLQQSRKPRRTLNKENKGVMIEQSSDYLHKILSNDTNFQKFEKEKAIERTEDFNSLGTKKTEHVDVKVLGDHSYFEHLREEASNETEITSPDNILNNSSREENIVLMVVGADSIRMKEYSHIKGKISDNLKHQDTGTLYISDVPWIEESCNKKMDMPTIAKPKGKAKFIGTSKEERELALAFMDRIKKKGNPTGSNLQCHICDPPRSFTAPTTLVSHYRSHAGIKPYECRICRAVFTRRHSLKYHMLIHQNQTRFTCADCGKKFRHPSHFREHRRRHTGEAPFGCDDCGQRFKTRNTYKRHLKTRHGKVLTTTGELLFLSEEDFQKVRTNRKKKIDHHDIKSIAIDENIIATRAIMNFQDNIEPQEINNDVLEEYIINKNCDDSRLNKATDTIQVIDKYFENYDICSIPFLNKTEHLEEGVSLDDNDDNNITEPDQKEDIDRMQSDFQKNSYDNLTVIKTMENQTLLNKSIRNEHKVICEYLNKESYIESYYNNEHLQTSKETNNQEGIDLLQHQINNHLQLVENHNTDYKTTSNSEGQNVEFVLHLTKKMELGMIDKGTNCNISTDEENEFSNSYNEIQSQENESNVDTYIHEGNFIRKDNLQLHIADELIENSRPQHDNVPDNLGNHILIRNTNIKSYKHNILNLMNNETSAAIKNMNTNQIDQSKQQIYIDTDMLNNIVMQNKCIQTLPCNFTLCYQQNQHKLQVNESAKVTVLNKCTQGINLIQNGKQSAILLLSNNTSKNGILQIK</sequence>
<accession>A0A834NC06</accession>
<proteinExistence type="inferred from homology"/>
<feature type="domain" description="C2H2-type" evidence="13">
    <location>
        <begin position="421"/>
        <end position="448"/>
    </location>
</feature>
<dbReference type="PANTHER" id="PTHR24394:SF44">
    <property type="entry name" value="ZINC FINGER PROTEIN 271-LIKE"/>
    <property type="match status" value="1"/>
</dbReference>
<keyword evidence="10" id="KW-0539">Nucleus</keyword>
<evidence type="ECO:0000313" key="14">
    <source>
        <dbReference type="EMBL" id="KAF7402604.1"/>
    </source>
</evidence>
<evidence type="ECO:0000256" key="10">
    <source>
        <dbReference type="ARBA" id="ARBA00023242"/>
    </source>
</evidence>
<organism evidence="14 15">
    <name type="scientific">Vespula vulgaris</name>
    <name type="common">Yellow jacket</name>
    <name type="synonym">Wasp</name>
    <dbReference type="NCBI Taxonomy" id="7454"/>
    <lineage>
        <taxon>Eukaryota</taxon>
        <taxon>Metazoa</taxon>
        <taxon>Ecdysozoa</taxon>
        <taxon>Arthropoda</taxon>
        <taxon>Hexapoda</taxon>
        <taxon>Insecta</taxon>
        <taxon>Pterygota</taxon>
        <taxon>Neoptera</taxon>
        <taxon>Endopterygota</taxon>
        <taxon>Hymenoptera</taxon>
        <taxon>Apocrita</taxon>
        <taxon>Aculeata</taxon>
        <taxon>Vespoidea</taxon>
        <taxon>Vespidae</taxon>
        <taxon>Vespinae</taxon>
        <taxon>Vespula</taxon>
    </lineage>
</organism>
<keyword evidence="3" id="KW-0479">Metal-binding</keyword>
<dbReference type="GO" id="GO:0000981">
    <property type="term" value="F:DNA-binding transcription factor activity, RNA polymerase II-specific"/>
    <property type="evidence" value="ECO:0007669"/>
    <property type="project" value="TreeGrafter"/>
</dbReference>
<evidence type="ECO:0000256" key="11">
    <source>
        <dbReference type="PROSITE-ProRule" id="PRU00042"/>
    </source>
</evidence>
<keyword evidence="5 11" id="KW-0863">Zinc-finger</keyword>
<dbReference type="GO" id="GO:0003690">
    <property type="term" value="F:double-stranded DNA binding"/>
    <property type="evidence" value="ECO:0007669"/>
    <property type="project" value="UniProtKB-ARBA"/>
</dbReference>
<feature type="region of interest" description="Disordered" evidence="12">
    <location>
        <begin position="161"/>
        <end position="183"/>
    </location>
</feature>
<evidence type="ECO:0000256" key="8">
    <source>
        <dbReference type="ARBA" id="ARBA00023125"/>
    </source>
</evidence>
<evidence type="ECO:0000256" key="6">
    <source>
        <dbReference type="ARBA" id="ARBA00022833"/>
    </source>
</evidence>
<dbReference type="Pfam" id="PF00096">
    <property type="entry name" value="zf-C2H2"/>
    <property type="match status" value="3"/>
</dbReference>
<dbReference type="GO" id="GO:0008270">
    <property type="term" value="F:zinc ion binding"/>
    <property type="evidence" value="ECO:0007669"/>
    <property type="project" value="UniProtKB-KW"/>
</dbReference>
<feature type="domain" description="C2H2-type" evidence="13">
    <location>
        <begin position="449"/>
        <end position="472"/>
    </location>
</feature>
<dbReference type="FunFam" id="3.30.160.60:FF:002529">
    <property type="entry name" value="B-cell CLL/lymphoma 6 member B protein"/>
    <property type="match status" value="1"/>
</dbReference>
<dbReference type="EMBL" id="JACSEA010000004">
    <property type="protein sequence ID" value="KAF7402604.1"/>
    <property type="molecule type" value="Genomic_DNA"/>
</dbReference>
<name>A0A834NC06_VESVU</name>
<evidence type="ECO:0000256" key="4">
    <source>
        <dbReference type="ARBA" id="ARBA00022737"/>
    </source>
</evidence>
<dbReference type="PANTHER" id="PTHR24394">
    <property type="entry name" value="ZINC FINGER PROTEIN"/>
    <property type="match status" value="1"/>
</dbReference>
<evidence type="ECO:0000256" key="7">
    <source>
        <dbReference type="ARBA" id="ARBA00023015"/>
    </source>
</evidence>
<comment type="subcellular location">
    <subcellularLocation>
        <location evidence="1">Nucleus</location>
    </subcellularLocation>
</comment>
<comment type="similarity">
    <text evidence="2">Belongs to the krueppel C2H2-type zinc-finger protein family.</text>
</comment>
<keyword evidence="4" id="KW-0677">Repeat</keyword>
<keyword evidence="8" id="KW-0238">DNA-binding</keyword>
<feature type="domain" description="C2H2-type" evidence="13">
    <location>
        <begin position="363"/>
        <end position="392"/>
    </location>
</feature>